<evidence type="ECO:0000256" key="1">
    <source>
        <dbReference type="ARBA" id="ARBA00022485"/>
    </source>
</evidence>
<protein>
    <submittedName>
        <fullName evidence="6">(Fe-S)-binding protein</fullName>
    </submittedName>
</protein>
<dbReference type="GO" id="GO:0046872">
    <property type="term" value="F:metal ion binding"/>
    <property type="evidence" value="ECO:0007669"/>
    <property type="project" value="UniProtKB-KW"/>
</dbReference>
<evidence type="ECO:0000259" key="5">
    <source>
        <dbReference type="PROSITE" id="PS51379"/>
    </source>
</evidence>
<sequence length="135" mass="15210">MVSKRLVLTFPHKLLDKPIVYQLVKEYDLVFNILQARVMPNEQGLLVLEITGNKENYAKGVKYLTDLGVKIQPLSNDVRRNDARCTHCGVCISVCPTEALSINKKTMKVDFDLAKCIACELCVRACPVRAMEVKL</sequence>
<dbReference type="InterPro" id="IPR017896">
    <property type="entry name" value="4Fe4S_Fe-S-bd"/>
</dbReference>
<dbReference type="GO" id="GO:0051539">
    <property type="term" value="F:4 iron, 4 sulfur cluster binding"/>
    <property type="evidence" value="ECO:0007669"/>
    <property type="project" value="UniProtKB-KW"/>
</dbReference>
<accession>A0A2J0L377</accession>
<organism evidence="6 7">
    <name type="scientific">Candidatus Aquitaenariimonas noxiae</name>
    <dbReference type="NCBI Taxonomy" id="1974741"/>
    <lineage>
        <taxon>Bacteria</taxon>
        <taxon>Pseudomonadati</taxon>
        <taxon>Candidatus Omnitrophota</taxon>
        <taxon>Candidatus Aquitaenariimonas</taxon>
    </lineage>
</organism>
<keyword evidence="4" id="KW-0411">Iron-sulfur</keyword>
<dbReference type="InterPro" id="IPR017900">
    <property type="entry name" value="4Fe4S_Fe_S_CS"/>
</dbReference>
<dbReference type="Pfam" id="PF09383">
    <property type="entry name" value="NIL"/>
    <property type="match status" value="1"/>
</dbReference>
<dbReference type="SMART" id="SM00930">
    <property type="entry name" value="NIL"/>
    <property type="match status" value="1"/>
</dbReference>
<keyword evidence="1" id="KW-0004">4Fe-4S</keyword>
<gene>
    <name evidence="6" type="ORF">COS99_03920</name>
</gene>
<proteinExistence type="predicted"/>
<feature type="domain" description="4Fe-4S ferredoxin-type" evidence="5">
    <location>
        <begin position="107"/>
        <end position="135"/>
    </location>
</feature>
<dbReference type="Gene3D" id="3.30.70.260">
    <property type="match status" value="1"/>
</dbReference>
<keyword evidence="3" id="KW-0408">Iron</keyword>
<dbReference type="PANTHER" id="PTHR43687">
    <property type="entry name" value="ADENYLYLSULFATE REDUCTASE, BETA SUBUNIT"/>
    <property type="match status" value="1"/>
</dbReference>
<evidence type="ECO:0000313" key="7">
    <source>
        <dbReference type="Proteomes" id="UP000230052"/>
    </source>
</evidence>
<dbReference type="InterPro" id="IPR045865">
    <property type="entry name" value="ACT-like_dom_sf"/>
</dbReference>
<dbReference type="SUPFAM" id="SSF54862">
    <property type="entry name" value="4Fe-4S ferredoxins"/>
    <property type="match status" value="1"/>
</dbReference>
<dbReference type="InterPro" id="IPR050572">
    <property type="entry name" value="Fe-S_Ferredoxin"/>
</dbReference>
<dbReference type="PANTHER" id="PTHR43687:SF1">
    <property type="entry name" value="FERREDOXIN III"/>
    <property type="match status" value="1"/>
</dbReference>
<dbReference type="Pfam" id="PF12838">
    <property type="entry name" value="Fer4_7"/>
    <property type="match status" value="1"/>
</dbReference>
<comment type="caution">
    <text evidence="6">The sequence shown here is derived from an EMBL/GenBank/DDBJ whole genome shotgun (WGS) entry which is preliminary data.</text>
</comment>
<feature type="domain" description="4Fe-4S ferredoxin-type" evidence="5">
    <location>
        <begin position="76"/>
        <end position="105"/>
    </location>
</feature>
<evidence type="ECO:0000313" key="6">
    <source>
        <dbReference type="EMBL" id="PIU41716.1"/>
    </source>
</evidence>
<dbReference type="EMBL" id="PEWV01000037">
    <property type="protein sequence ID" value="PIU41716.1"/>
    <property type="molecule type" value="Genomic_DNA"/>
</dbReference>
<evidence type="ECO:0000256" key="4">
    <source>
        <dbReference type="ARBA" id="ARBA00023014"/>
    </source>
</evidence>
<keyword evidence="2" id="KW-0479">Metal-binding</keyword>
<reference evidence="6 7" key="1">
    <citation type="submission" date="2017-09" db="EMBL/GenBank/DDBJ databases">
        <title>Depth-based differentiation of microbial function through sediment-hosted aquifers and enrichment of novel symbionts in the deep terrestrial subsurface.</title>
        <authorList>
            <person name="Probst A.J."/>
            <person name="Ladd B."/>
            <person name="Jarett J.K."/>
            <person name="Geller-Mcgrath D.E."/>
            <person name="Sieber C.M."/>
            <person name="Emerson J.B."/>
            <person name="Anantharaman K."/>
            <person name="Thomas B.C."/>
            <person name="Malmstrom R."/>
            <person name="Stieglmeier M."/>
            <person name="Klingl A."/>
            <person name="Woyke T."/>
            <person name="Ryan C.M."/>
            <person name="Banfield J.F."/>
        </authorList>
    </citation>
    <scope>NUCLEOTIDE SEQUENCE [LARGE SCALE GENOMIC DNA]</scope>
    <source>
        <strain evidence="6">CG07_land_8_20_14_0_80_42_15</strain>
    </source>
</reference>
<evidence type="ECO:0000256" key="2">
    <source>
        <dbReference type="ARBA" id="ARBA00022723"/>
    </source>
</evidence>
<dbReference type="Proteomes" id="UP000230052">
    <property type="component" value="Unassembled WGS sequence"/>
</dbReference>
<dbReference type="Gene3D" id="3.30.70.20">
    <property type="match status" value="1"/>
</dbReference>
<dbReference type="AlphaFoldDB" id="A0A2J0L377"/>
<evidence type="ECO:0000256" key="3">
    <source>
        <dbReference type="ARBA" id="ARBA00023004"/>
    </source>
</evidence>
<dbReference type="PROSITE" id="PS51379">
    <property type="entry name" value="4FE4S_FER_2"/>
    <property type="match status" value="2"/>
</dbReference>
<dbReference type="PROSITE" id="PS00198">
    <property type="entry name" value="4FE4S_FER_1"/>
    <property type="match status" value="1"/>
</dbReference>
<dbReference type="SUPFAM" id="SSF55021">
    <property type="entry name" value="ACT-like"/>
    <property type="match status" value="1"/>
</dbReference>
<name>A0A2J0L377_9BACT</name>
<dbReference type="InterPro" id="IPR018449">
    <property type="entry name" value="NIL_domain"/>
</dbReference>